<dbReference type="GO" id="GO:0015979">
    <property type="term" value="P:photosynthesis"/>
    <property type="evidence" value="ECO:0007669"/>
    <property type="project" value="UniProtKB-KW"/>
</dbReference>
<sequence length="336" mass="36876">MSFRILQCVAAISVGCLFSSPLFSAVPERFPQIQPLAASSLVLDIAHAGQHLVAVGERGHVLVLNDKWQQVPTPTSVQLTKVFFLNEKLGWAVGHDATILHTQDGGQTWSLQMQSTEIEKPFLDVLFLNEQEGIAIGAYGLFYRTRDGGANWAEEFHEELLAEEDVSYLSELKNSDQDAYLTERASLLPHFNRMIELNDGRLLLVGELGLVAVSADKGQTFTRTGFDYDGSMFNAIQLQDSVYVMGLRGHVFKADLSLGQWDEIEMPVKSSINGAMVSSDTSLYLVGNAGVVIQLNKDDSSSIVTRRQGENLVSIAKDNQGNVWLSGSQGLLTLKP</sequence>
<dbReference type="PANTHER" id="PTHR47199">
    <property type="entry name" value="PHOTOSYSTEM II STABILITY/ASSEMBLY FACTOR HCF136, CHLOROPLASTIC"/>
    <property type="match status" value="1"/>
</dbReference>
<dbReference type="RefSeq" id="WP_037426463.1">
    <property type="nucleotide sequence ID" value="NZ_AP026732.1"/>
</dbReference>
<dbReference type="Gene3D" id="2.130.10.10">
    <property type="entry name" value="YVTN repeat-like/Quinoprotein amine dehydrogenase"/>
    <property type="match status" value="1"/>
</dbReference>
<feature type="chain" id="PRO_5042103583" evidence="3">
    <location>
        <begin position="25"/>
        <end position="336"/>
    </location>
</feature>
<keyword evidence="1" id="KW-0602">Photosynthesis</keyword>
<dbReference type="PROSITE" id="PS51257">
    <property type="entry name" value="PROKAR_LIPOPROTEIN"/>
    <property type="match status" value="1"/>
</dbReference>
<accession>A0AAE4PXN1</accession>
<organism evidence="5 6">
    <name type="scientific">Shewanella xiamenensis</name>
    <dbReference type="NCBI Taxonomy" id="332186"/>
    <lineage>
        <taxon>Bacteria</taxon>
        <taxon>Pseudomonadati</taxon>
        <taxon>Pseudomonadota</taxon>
        <taxon>Gammaproteobacteria</taxon>
        <taxon>Alteromonadales</taxon>
        <taxon>Shewanellaceae</taxon>
        <taxon>Shewanella</taxon>
    </lineage>
</organism>
<dbReference type="EMBL" id="JASGOQ010000001">
    <property type="protein sequence ID" value="MDV5390466.1"/>
    <property type="molecule type" value="Genomic_DNA"/>
</dbReference>
<evidence type="ECO:0000313" key="5">
    <source>
        <dbReference type="EMBL" id="MDV5390466.1"/>
    </source>
</evidence>
<comment type="caution">
    <text evidence="5">The sequence shown here is derived from an EMBL/GenBank/DDBJ whole genome shotgun (WGS) entry which is preliminary data.</text>
</comment>
<dbReference type="InterPro" id="IPR028203">
    <property type="entry name" value="PSII_CF48-like_dom"/>
</dbReference>
<dbReference type="Proteomes" id="UP001187859">
    <property type="component" value="Unassembled WGS sequence"/>
</dbReference>
<dbReference type="AlphaFoldDB" id="A0AAE4PXN1"/>
<evidence type="ECO:0000259" key="4">
    <source>
        <dbReference type="Pfam" id="PF14870"/>
    </source>
</evidence>
<evidence type="ECO:0000313" key="6">
    <source>
        <dbReference type="Proteomes" id="UP001187859"/>
    </source>
</evidence>
<keyword evidence="2" id="KW-0604">Photosystem II</keyword>
<proteinExistence type="predicted"/>
<dbReference type="PANTHER" id="PTHR47199:SF2">
    <property type="entry name" value="PHOTOSYSTEM II STABILITY_ASSEMBLY FACTOR HCF136, CHLOROPLASTIC"/>
    <property type="match status" value="1"/>
</dbReference>
<dbReference type="Pfam" id="PF14870">
    <property type="entry name" value="PSII_BNR"/>
    <property type="match status" value="1"/>
</dbReference>
<keyword evidence="3" id="KW-0732">Signal</keyword>
<dbReference type="SUPFAM" id="SSF50939">
    <property type="entry name" value="Sialidases"/>
    <property type="match status" value="1"/>
</dbReference>
<evidence type="ECO:0000256" key="1">
    <source>
        <dbReference type="ARBA" id="ARBA00022531"/>
    </source>
</evidence>
<evidence type="ECO:0000256" key="3">
    <source>
        <dbReference type="SAM" id="SignalP"/>
    </source>
</evidence>
<gene>
    <name evidence="5" type="ORF">QM089_09405</name>
</gene>
<dbReference type="InterPro" id="IPR015943">
    <property type="entry name" value="WD40/YVTN_repeat-like_dom_sf"/>
</dbReference>
<feature type="signal peptide" evidence="3">
    <location>
        <begin position="1"/>
        <end position="24"/>
    </location>
</feature>
<feature type="domain" description="Photosynthesis system II assembly factor Ycf48/Hcf136-like" evidence="4">
    <location>
        <begin position="65"/>
        <end position="153"/>
    </location>
</feature>
<dbReference type="GO" id="GO:0009523">
    <property type="term" value="C:photosystem II"/>
    <property type="evidence" value="ECO:0007669"/>
    <property type="project" value="UniProtKB-KW"/>
</dbReference>
<evidence type="ECO:0000256" key="2">
    <source>
        <dbReference type="ARBA" id="ARBA00023276"/>
    </source>
</evidence>
<protein>
    <submittedName>
        <fullName evidence="5">YCF48-related protein</fullName>
    </submittedName>
</protein>
<reference evidence="5" key="1">
    <citation type="submission" date="2023-05" db="EMBL/GenBank/DDBJ databases">
        <title>Colonisation of extended spectrum b-lactamase- and carbapenemase-producing bacteria on hospital surfaces from low- and middle-income countries.</title>
        <authorList>
            <person name="Nieto-Rosado M."/>
            <person name="Sands K."/>
            <person name="Iregbu K."/>
            <person name="Zahra R."/>
            <person name="Mazarati J.B."/>
            <person name="Mehtar S."/>
            <person name="Barnards-Group B."/>
            <person name="Walsh T.R."/>
        </authorList>
    </citation>
    <scope>NUCLEOTIDE SEQUENCE</scope>
    <source>
        <strain evidence="5">PP-E493</strain>
    </source>
</reference>
<name>A0AAE4PXN1_9GAMM</name>
<dbReference type="InterPro" id="IPR036278">
    <property type="entry name" value="Sialidase_sf"/>
</dbReference>